<organism evidence="2 3">
    <name type="scientific">Bosea lathyri</name>
    <dbReference type="NCBI Taxonomy" id="1036778"/>
    <lineage>
        <taxon>Bacteria</taxon>
        <taxon>Pseudomonadati</taxon>
        <taxon>Pseudomonadota</taxon>
        <taxon>Alphaproteobacteria</taxon>
        <taxon>Hyphomicrobiales</taxon>
        <taxon>Boseaceae</taxon>
        <taxon>Bosea</taxon>
    </lineage>
</organism>
<name>A0A1H6D8B1_9HYPH</name>
<dbReference type="EMBL" id="FNUY01000018">
    <property type="protein sequence ID" value="SEG81338.1"/>
    <property type="molecule type" value="Genomic_DNA"/>
</dbReference>
<proteinExistence type="predicted"/>
<dbReference type="AlphaFoldDB" id="A0A1H6D8B1"/>
<sequence length="121" mass="13012">MNLVSITVAALSTVSALVSSPALAADFTRLDVLALVNRDAHAWMIDADNSRLDIEFLRIPRARTEIGKVCGPVVSLRRQPSVAAKGSYVASLMLENGKLHIVGMTALFMSIDELMAGDLCR</sequence>
<accession>A0A1H6D8B1</accession>
<evidence type="ECO:0008006" key="4">
    <source>
        <dbReference type="Google" id="ProtNLM"/>
    </source>
</evidence>
<protein>
    <recommendedName>
        <fullName evidence="4">DUF2147 domain-containing protein</fullName>
    </recommendedName>
</protein>
<evidence type="ECO:0000313" key="3">
    <source>
        <dbReference type="Proteomes" id="UP000236743"/>
    </source>
</evidence>
<keyword evidence="1" id="KW-0732">Signal</keyword>
<evidence type="ECO:0000313" key="2">
    <source>
        <dbReference type="EMBL" id="SEG81338.1"/>
    </source>
</evidence>
<feature type="signal peptide" evidence="1">
    <location>
        <begin position="1"/>
        <end position="24"/>
    </location>
</feature>
<dbReference type="Proteomes" id="UP000236743">
    <property type="component" value="Unassembled WGS sequence"/>
</dbReference>
<feature type="chain" id="PRO_5009295623" description="DUF2147 domain-containing protein" evidence="1">
    <location>
        <begin position="25"/>
        <end position="121"/>
    </location>
</feature>
<keyword evidence="3" id="KW-1185">Reference proteome</keyword>
<dbReference type="RefSeq" id="WP_103875505.1">
    <property type="nucleotide sequence ID" value="NZ_FNUY01000018.1"/>
</dbReference>
<dbReference type="OrthoDB" id="8162395at2"/>
<evidence type="ECO:0000256" key="1">
    <source>
        <dbReference type="SAM" id="SignalP"/>
    </source>
</evidence>
<reference evidence="2 3" key="1">
    <citation type="submission" date="2016-10" db="EMBL/GenBank/DDBJ databases">
        <authorList>
            <person name="de Groot N.N."/>
        </authorList>
    </citation>
    <scope>NUCLEOTIDE SEQUENCE [LARGE SCALE GENOMIC DNA]</scope>
    <source>
        <strain evidence="2 3">DSM 26656</strain>
    </source>
</reference>
<gene>
    <name evidence="2" type="ORF">SAMN04488115_11812</name>
</gene>